<dbReference type="EMBL" id="CP067378">
    <property type="protein sequence ID" value="QYS90008.1"/>
    <property type="molecule type" value="Genomic_DNA"/>
</dbReference>
<proteinExistence type="predicted"/>
<name>A0A8G0KTS9_9FLAO</name>
<organism evidence="1">
    <name type="scientific">Flavobacterium columnare</name>
    <dbReference type="NCBI Taxonomy" id="996"/>
    <lineage>
        <taxon>Bacteria</taxon>
        <taxon>Pseudomonadati</taxon>
        <taxon>Bacteroidota</taxon>
        <taxon>Flavobacteriia</taxon>
        <taxon>Flavobacteriales</taxon>
        <taxon>Flavobacteriaceae</taxon>
        <taxon>Flavobacterium</taxon>
    </lineage>
</organism>
<dbReference type="Proteomes" id="UP000824721">
    <property type="component" value="Chromosome"/>
</dbReference>
<gene>
    <name evidence="1" type="ORF">JJC05_07815</name>
</gene>
<dbReference type="AlphaFoldDB" id="A0A8G0KTS9"/>
<accession>A0A8G0KTS9</accession>
<dbReference type="KEGG" id="fdv:JJC05_07815"/>
<reference evidence="1" key="1">
    <citation type="submission" date="2020-12" db="EMBL/GenBank/DDBJ databases">
        <title>Genome sequencing of genetic groups of Flavobacterium columnare.</title>
        <authorList>
            <person name="Waldbieser G.C."/>
            <person name="Griffin M.J."/>
            <person name="LaFrentz B.R."/>
        </authorList>
    </citation>
    <scope>NUCLEOTIDE SEQUENCE</scope>
    <source>
        <strain evidence="1">90-106</strain>
    </source>
</reference>
<protein>
    <submittedName>
        <fullName evidence="1">Uncharacterized protein</fullName>
    </submittedName>
</protein>
<evidence type="ECO:0000313" key="1">
    <source>
        <dbReference type="EMBL" id="QYS90008.1"/>
    </source>
</evidence>
<sequence>MSNFYRFMEQDVLKHNCIAYLLQDYLDTLGVPFTTGDRMENFQVLLDKDLDKYTALAKFMEQAFEWQIMDYTFYPYYWGKREQWQEMYVSNSVDPLFRSFLQAGLARIIVTVKPVLKMPYNFL</sequence>